<sequence>MQSPGITLQSSSDSERAREALTPNLIKRESLFTKVHDTIYQKLLVETTPSMDLLLGLMTFMSWKIYCAKPFLNFYSNILTGLVCELGINKAPTKEQTILQGFNRAAGLKTELAMNRTLEERRAVLGCFLITSR</sequence>
<dbReference type="STRING" id="656916.A0A2G7G068"/>
<name>A0A2G7G068_9EURO</name>
<organism evidence="1 2">
    <name type="scientific">Aspergillus arachidicola</name>
    <dbReference type="NCBI Taxonomy" id="656916"/>
    <lineage>
        <taxon>Eukaryota</taxon>
        <taxon>Fungi</taxon>
        <taxon>Dikarya</taxon>
        <taxon>Ascomycota</taxon>
        <taxon>Pezizomycotina</taxon>
        <taxon>Eurotiomycetes</taxon>
        <taxon>Eurotiomycetidae</taxon>
        <taxon>Eurotiales</taxon>
        <taxon>Aspergillaceae</taxon>
        <taxon>Aspergillus</taxon>
        <taxon>Aspergillus subgen. Circumdati</taxon>
    </lineage>
</organism>
<gene>
    <name evidence="1" type="ORF">AARAC_004667</name>
</gene>
<dbReference type="Proteomes" id="UP000231358">
    <property type="component" value="Unassembled WGS sequence"/>
</dbReference>
<dbReference type="EMBL" id="NEXV01000266">
    <property type="protein sequence ID" value="PIG86249.1"/>
    <property type="molecule type" value="Genomic_DNA"/>
</dbReference>
<evidence type="ECO:0000313" key="1">
    <source>
        <dbReference type="EMBL" id="PIG86249.1"/>
    </source>
</evidence>
<evidence type="ECO:0000313" key="2">
    <source>
        <dbReference type="Proteomes" id="UP000231358"/>
    </source>
</evidence>
<protein>
    <submittedName>
        <fullName evidence="1">Uncharacterized protein</fullName>
    </submittedName>
</protein>
<keyword evidence="2" id="KW-1185">Reference proteome</keyword>
<dbReference type="AlphaFoldDB" id="A0A2G7G068"/>
<comment type="caution">
    <text evidence="1">The sequence shown here is derived from an EMBL/GenBank/DDBJ whole genome shotgun (WGS) entry which is preliminary data.</text>
</comment>
<proteinExistence type="predicted"/>
<accession>A0A2G7G068</accession>
<reference evidence="1 2" key="1">
    <citation type="submission" date="2017-05" db="EMBL/GenBank/DDBJ databases">
        <title>Genome sequence for an aflatoxigenic pathogen of Argentinian peanut, Aspergillus arachidicola.</title>
        <authorList>
            <person name="Moore G."/>
            <person name="Beltz S.B."/>
            <person name="Mack B.M."/>
        </authorList>
    </citation>
    <scope>NUCLEOTIDE SEQUENCE [LARGE SCALE GENOMIC DNA]</scope>
    <source>
        <strain evidence="1 2">CBS 117610</strain>
    </source>
</reference>